<keyword evidence="3" id="KW-1185">Reference proteome</keyword>
<evidence type="ECO:0000313" key="2">
    <source>
        <dbReference type="EMBL" id="MBD8028230.1"/>
    </source>
</evidence>
<evidence type="ECO:0000259" key="1">
    <source>
        <dbReference type="PROSITE" id="PS51186"/>
    </source>
</evidence>
<evidence type="ECO:0000313" key="3">
    <source>
        <dbReference type="Proteomes" id="UP000640930"/>
    </source>
</evidence>
<dbReference type="InterPro" id="IPR027365">
    <property type="entry name" value="GNAT_acetyltra_YdfB-like"/>
</dbReference>
<dbReference type="EMBL" id="JACSQA010000033">
    <property type="protein sequence ID" value="MBD8028230.1"/>
    <property type="molecule type" value="Genomic_DNA"/>
</dbReference>
<protein>
    <submittedName>
        <fullName evidence="2">GNAT family N-acetyltransferase</fullName>
    </submittedName>
</protein>
<organism evidence="2 3">
    <name type="scientific">Ureibacillus galli</name>
    <dbReference type="NCBI Taxonomy" id="2762222"/>
    <lineage>
        <taxon>Bacteria</taxon>
        <taxon>Bacillati</taxon>
        <taxon>Bacillota</taxon>
        <taxon>Bacilli</taxon>
        <taxon>Bacillales</taxon>
        <taxon>Caryophanaceae</taxon>
        <taxon>Ureibacillus</taxon>
    </lineage>
</organism>
<comment type="caution">
    <text evidence="2">The sequence shown here is derived from an EMBL/GenBank/DDBJ whole genome shotgun (WGS) entry which is preliminary data.</text>
</comment>
<accession>A0ABR8XG81</accession>
<dbReference type="InterPro" id="IPR000182">
    <property type="entry name" value="GNAT_dom"/>
</dbReference>
<dbReference type="SUPFAM" id="SSF55729">
    <property type="entry name" value="Acyl-CoA N-acyltransferases (Nat)"/>
    <property type="match status" value="1"/>
</dbReference>
<reference evidence="2 3" key="1">
    <citation type="submission" date="2020-08" db="EMBL/GenBank/DDBJ databases">
        <title>A Genomic Blueprint of the Chicken Gut Microbiome.</title>
        <authorList>
            <person name="Gilroy R."/>
            <person name="Ravi A."/>
            <person name="Getino M."/>
            <person name="Pursley I."/>
            <person name="Horton D.L."/>
            <person name="Alikhan N.-F."/>
            <person name="Baker D."/>
            <person name="Gharbi K."/>
            <person name="Hall N."/>
            <person name="Watson M."/>
            <person name="Adriaenssens E.M."/>
            <person name="Foster-Nyarko E."/>
            <person name="Jarju S."/>
            <person name="Secka A."/>
            <person name="Antonio M."/>
            <person name="Oren A."/>
            <person name="Chaudhuri R."/>
            <person name="La Ragione R.M."/>
            <person name="Hildebrand F."/>
            <person name="Pallen M.J."/>
        </authorList>
    </citation>
    <scope>NUCLEOTIDE SEQUENCE [LARGE SCALE GENOMIC DNA]</scope>
    <source>
        <strain evidence="2 3">Re31</strain>
    </source>
</reference>
<dbReference type="RefSeq" id="WP_191708646.1">
    <property type="nucleotide sequence ID" value="NZ_JACSQA010000033.1"/>
</dbReference>
<dbReference type="Gene3D" id="3.40.630.30">
    <property type="match status" value="1"/>
</dbReference>
<sequence>MIRKLIDEDRQKVMNFVLKKPAENLFIIGDIEAYGFDTEFQTVWGQFDNSEELIGVLLKYEGNYIPYTENDINWKEFAAIINNDPNMTELSGLKPIVEKLEPFIVKNMKSKSSFYYAKCQNLKISKSEDELHSVEVLSVEELEELVALLKTVPEFQHANITVESKKRTIENKTGRTYFIRMNGEMATTASTTAENSSSAMIVAVATKEQYKRKGLATDCMIKLCQDLLKEEKELCLFYDNPDAGKIYKRLGFEDIGFWNVYRYE</sequence>
<dbReference type="Proteomes" id="UP000640930">
    <property type="component" value="Unassembled WGS sequence"/>
</dbReference>
<feature type="domain" description="N-acetyltransferase" evidence="1">
    <location>
        <begin position="134"/>
        <end position="264"/>
    </location>
</feature>
<gene>
    <name evidence="2" type="ORF">H9636_16400</name>
</gene>
<proteinExistence type="predicted"/>
<dbReference type="Pfam" id="PF12746">
    <property type="entry name" value="GNAT_acetyltran"/>
    <property type="match status" value="1"/>
</dbReference>
<dbReference type="PROSITE" id="PS51186">
    <property type="entry name" value="GNAT"/>
    <property type="match status" value="1"/>
</dbReference>
<dbReference type="InterPro" id="IPR016181">
    <property type="entry name" value="Acyl_CoA_acyltransferase"/>
</dbReference>
<name>A0ABR8XG81_9BACL</name>